<evidence type="ECO:0000256" key="1">
    <source>
        <dbReference type="SAM" id="SignalP"/>
    </source>
</evidence>
<protein>
    <recommendedName>
        <fullName evidence="4">DUF4468 domain-containing protein</fullName>
    </recommendedName>
</protein>
<keyword evidence="1" id="KW-0732">Signal</keyword>
<proteinExistence type="predicted"/>
<feature type="signal peptide" evidence="1">
    <location>
        <begin position="1"/>
        <end position="19"/>
    </location>
</feature>
<organism evidence="2 3">
    <name type="scientific">Epilithonimonas vandammei</name>
    <dbReference type="NCBI Taxonomy" id="2487072"/>
    <lineage>
        <taxon>Bacteria</taxon>
        <taxon>Pseudomonadati</taxon>
        <taxon>Bacteroidota</taxon>
        <taxon>Flavobacteriia</taxon>
        <taxon>Flavobacteriales</taxon>
        <taxon>Weeksellaceae</taxon>
        <taxon>Chryseobacterium group</taxon>
        <taxon>Epilithonimonas</taxon>
    </lineage>
</organism>
<dbReference type="RefSeq" id="WP_124986584.1">
    <property type="nucleotide sequence ID" value="NZ_CP034160.1"/>
</dbReference>
<gene>
    <name evidence="2" type="ORF">EIB75_10055</name>
</gene>
<dbReference type="KEGG" id="eva:EIB75_10055"/>
<name>A0A3G8ZER2_9FLAO</name>
<dbReference type="AlphaFoldDB" id="A0A3G8ZER2"/>
<sequence length="179" mass="20515">MKNLFILFTIILGLGVASAQDKKPTKEETVDYIKNTIVNSTYNRTESGASYYRDFKKNYIDVSLVGCLLKITYTSYSSMERKGDFGVRKTNDIVEIPVDKIEKIILEDGNLKFFVFQNKKSINTESKGELRRDGISKIDDYENVSDYTLYANIKDIDKLIKALNHLRKLCNAPEPISFD</sequence>
<dbReference type="Proteomes" id="UP000272316">
    <property type="component" value="Chromosome"/>
</dbReference>
<feature type="chain" id="PRO_5017965152" description="DUF4468 domain-containing protein" evidence="1">
    <location>
        <begin position="20"/>
        <end position="179"/>
    </location>
</feature>
<evidence type="ECO:0000313" key="2">
    <source>
        <dbReference type="EMBL" id="AZI55570.1"/>
    </source>
</evidence>
<evidence type="ECO:0008006" key="4">
    <source>
        <dbReference type="Google" id="ProtNLM"/>
    </source>
</evidence>
<reference evidence="3" key="1">
    <citation type="submission" date="2018-11" db="EMBL/GenBank/DDBJ databases">
        <title>Proposal to divide the Flavobacteriaceae and reorganize its genera based on Amino Acid Identity values calculated from whole genome sequences.</title>
        <authorList>
            <person name="Nicholson A.C."/>
            <person name="Gulvik C.A."/>
            <person name="Whitney A.M."/>
            <person name="Sheth M."/>
            <person name="Batra D."/>
            <person name="Pryor J."/>
            <person name="Bernardet J.-F."/>
            <person name="Hugo C."/>
            <person name="Kampfer P."/>
            <person name="Newman J.D."/>
            <person name="McQuiston J.R."/>
        </authorList>
    </citation>
    <scope>NUCLEOTIDE SEQUENCE [LARGE SCALE GENOMIC DNA]</scope>
    <source>
        <strain evidence="3">H6466</strain>
    </source>
</reference>
<accession>A0A3G8ZER2</accession>
<evidence type="ECO:0000313" key="3">
    <source>
        <dbReference type="Proteomes" id="UP000272316"/>
    </source>
</evidence>
<dbReference type="EMBL" id="CP034160">
    <property type="protein sequence ID" value="AZI55570.1"/>
    <property type="molecule type" value="Genomic_DNA"/>
</dbReference>